<dbReference type="AlphaFoldDB" id="A0A9X0AH89"/>
<dbReference type="EMBL" id="JAPEIS010000012">
    <property type="protein sequence ID" value="KAJ8060913.1"/>
    <property type="molecule type" value="Genomic_DNA"/>
</dbReference>
<keyword evidence="3" id="KW-1185">Reference proteome</keyword>
<dbReference type="OrthoDB" id="5865767at2759"/>
<organism evidence="2 3">
    <name type="scientific">Sclerotinia nivalis</name>
    <dbReference type="NCBI Taxonomy" id="352851"/>
    <lineage>
        <taxon>Eukaryota</taxon>
        <taxon>Fungi</taxon>
        <taxon>Dikarya</taxon>
        <taxon>Ascomycota</taxon>
        <taxon>Pezizomycotina</taxon>
        <taxon>Leotiomycetes</taxon>
        <taxon>Helotiales</taxon>
        <taxon>Sclerotiniaceae</taxon>
        <taxon>Sclerotinia</taxon>
    </lineage>
</organism>
<comment type="caution">
    <text evidence="2">The sequence shown here is derived from an EMBL/GenBank/DDBJ whole genome shotgun (WGS) entry which is preliminary data.</text>
</comment>
<name>A0A9X0AH89_9HELO</name>
<accession>A0A9X0AH89</accession>
<feature type="compositionally biased region" description="Basic and acidic residues" evidence="1">
    <location>
        <begin position="32"/>
        <end position="42"/>
    </location>
</feature>
<evidence type="ECO:0000313" key="2">
    <source>
        <dbReference type="EMBL" id="KAJ8060913.1"/>
    </source>
</evidence>
<sequence length="214" mass="24100">MGSGRQSTIRKAPSAMNAYVINFTATLNKSKDVAPSELDSEHSSQTATPDTLRSPADYLVTSGKTSLSQSLQKLKPKQLRAYKKPIPPLTWERFSDLREQYAESLYNFTRGLPGCFSVLMTLQVLGEDEETAEPCVFIQCDKAISKKVRNFFKQHVIKIDCEPPEPDDRLPRLRVSVCPFPQTSRKISSSYAAWSGLQCPLSRDLQNRPFKSHL</sequence>
<protein>
    <submittedName>
        <fullName evidence="2">Uncharacterized protein</fullName>
    </submittedName>
</protein>
<gene>
    <name evidence="2" type="ORF">OCU04_009993</name>
</gene>
<evidence type="ECO:0000313" key="3">
    <source>
        <dbReference type="Proteomes" id="UP001152300"/>
    </source>
</evidence>
<evidence type="ECO:0000256" key="1">
    <source>
        <dbReference type="SAM" id="MobiDB-lite"/>
    </source>
</evidence>
<feature type="region of interest" description="Disordered" evidence="1">
    <location>
        <begin position="32"/>
        <end position="55"/>
    </location>
</feature>
<proteinExistence type="predicted"/>
<reference evidence="2" key="1">
    <citation type="submission" date="2022-11" db="EMBL/GenBank/DDBJ databases">
        <title>Genome Resource of Sclerotinia nivalis Strain SnTB1, a Plant Pathogen Isolated from American Ginseng.</title>
        <authorList>
            <person name="Fan S."/>
        </authorList>
    </citation>
    <scope>NUCLEOTIDE SEQUENCE</scope>
    <source>
        <strain evidence="2">SnTB1</strain>
    </source>
</reference>
<dbReference type="Proteomes" id="UP001152300">
    <property type="component" value="Unassembled WGS sequence"/>
</dbReference>